<dbReference type="InterPro" id="IPR003676">
    <property type="entry name" value="SAUR_fam"/>
</dbReference>
<accession>A0A1U7Z6B1</accession>
<dbReference type="Pfam" id="PF02519">
    <property type="entry name" value="Auxin_inducible"/>
    <property type="match status" value="1"/>
</dbReference>
<name>A0A1U7Z6B1_NELNU</name>
<dbReference type="AlphaFoldDB" id="A0A1U7Z6B1"/>
<dbReference type="FunCoup" id="A0A1U7Z6B1">
    <property type="interactions" value="1411"/>
</dbReference>
<evidence type="ECO:0000256" key="1">
    <source>
        <dbReference type="ARBA" id="ARBA00006974"/>
    </source>
</evidence>
<dbReference type="GO" id="GO:0009733">
    <property type="term" value="P:response to auxin"/>
    <property type="evidence" value="ECO:0007669"/>
    <property type="project" value="InterPro"/>
</dbReference>
<organism evidence="2 3">
    <name type="scientific">Nelumbo nucifera</name>
    <name type="common">Sacred lotus</name>
    <dbReference type="NCBI Taxonomy" id="4432"/>
    <lineage>
        <taxon>Eukaryota</taxon>
        <taxon>Viridiplantae</taxon>
        <taxon>Streptophyta</taxon>
        <taxon>Embryophyta</taxon>
        <taxon>Tracheophyta</taxon>
        <taxon>Spermatophyta</taxon>
        <taxon>Magnoliopsida</taxon>
        <taxon>Proteales</taxon>
        <taxon>Nelumbonaceae</taxon>
        <taxon>Nelumbo</taxon>
    </lineage>
</organism>
<dbReference type="Proteomes" id="UP000189703">
    <property type="component" value="Unplaced"/>
</dbReference>
<sequence>MGFQLPGMLTGRRSPLNTKRLDSATRDVPKGHLAVYVGETQKKRFVVPLSYLNHPSFQDLLRRAEEEFGFHHPMGGLTIPCREDLFLDLTSRLNGSL</sequence>
<gene>
    <name evidence="3" type="primary">LOC104589699</name>
</gene>
<comment type="similarity">
    <text evidence="1">Belongs to the ARG7 family.</text>
</comment>
<evidence type="ECO:0000313" key="2">
    <source>
        <dbReference type="Proteomes" id="UP000189703"/>
    </source>
</evidence>
<dbReference type="KEGG" id="nnu:104589699"/>
<protein>
    <submittedName>
        <fullName evidence="3">Auxin-induced protein 15A-like</fullName>
    </submittedName>
</protein>
<keyword evidence="2" id="KW-1185">Reference proteome</keyword>
<dbReference type="RefSeq" id="XP_010246403.1">
    <property type="nucleotide sequence ID" value="XM_010248101.2"/>
</dbReference>
<proteinExistence type="inferred from homology"/>
<dbReference type="OrthoDB" id="1919249at2759"/>
<dbReference type="PANTHER" id="PTHR31929">
    <property type="entry name" value="SAUR-LIKE AUXIN-RESPONSIVE PROTEIN FAMILY-RELATED"/>
    <property type="match status" value="1"/>
</dbReference>
<dbReference type="OMA" id="MRRWSHS"/>
<dbReference type="GeneID" id="104589699"/>
<reference evidence="3" key="1">
    <citation type="submission" date="2025-08" db="UniProtKB">
        <authorList>
            <consortium name="RefSeq"/>
        </authorList>
    </citation>
    <scope>IDENTIFICATION</scope>
</reference>
<evidence type="ECO:0000313" key="3">
    <source>
        <dbReference type="RefSeq" id="XP_010246403.1"/>
    </source>
</evidence>